<dbReference type="Gene3D" id="1.10.510.10">
    <property type="entry name" value="Transferase(Phosphotransferase) domain 1"/>
    <property type="match status" value="1"/>
</dbReference>
<keyword evidence="1" id="KW-0808">Transferase</keyword>
<dbReference type="SUPFAM" id="SSF56112">
    <property type="entry name" value="Protein kinase-like (PK-like)"/>
    <property type="match status" value="1"/>
</dbReference>
<dbReference type="CDD" id="cd14014">
    <property type="entry name" value="STKc_PknB_like"/>
    <property type="match status" value="1"/>
</dbReference>
<evidence type="ECO:0000256" key="4">
    <source>
        <dbReference type="ARBA" id="ARBA00022840"/>
    </source>
</evidence>
<dbReference type="InterPro" id="IPR008266">
    <property type="entry name" value="Tyr_kinase_AS"/>
</dbReference>
<dbReference type="OrthoDB" id="9762169at2"/>
<dbReference type="Proteomes" id="UP000054314">
    <property type="component" value="Unassembled WGS sequence"/>
</dbReference>
<dbReference type="EMBL" id="AXCZ01000316">
    <property type="protein sequence ID" value="KGM08482.1"/>
    <property type="molecule type" value="Genomic_DNA"/>
</dbReference>
<sequence length="382" mass="40472">MERIGVAPGTEIGGYRVLAPLGAGGMGAVYKAEDGGGAPVALKLLHPHLGADPHARERLRREVLHLQRVRHTGVAQVLDAEIESTEAFVVTELVEGADLAAHVREHGPMPLPEVVELADQLRAALTEVHAAGVLHRDLTPGNVLVSPRGAVLIDFGIAQAAEDPRVTSTGMVVGTPGYLSPELLEGGEPSEAADWWGWAAVLAFAATGRPPFGQRPVHAVLARARAGEPDLVGLPTRFAATLRRALAVDPRHRLEPTRVVEELTESADDELPEDATQVLAQTPADVEPTSVVHTAATAVMPDLPPPHEQATAVMPVDPRDAQSTQVQPVLPEEWDDEPDEHLPYGVPVQDHQWDEAAVAPEPGARPARPRTGSVLALAALLA</sequence>
<dbReference type="InterPro" id="IPR000719">
    <property type="entry name" value="Prot_kinase_dom"/>
</dbReference>
<dbReference type="PROSITE" id="PS00109">
    <property type="entry name" value="PROTEIN_KINASE_TYR"/>
    <property type="match status" value="1"/>
</dbReference>
<evidence type="ECO:0000256" key="5">
    <source>
        <dbReference type="PROSITE-ProRule" id="PRU10141"/>
    </source>
</evidence>
<dbReference type="Pfam" id="PF00069">
    <property type="entry name" value="Pkinase"/>
    <property type="match status" value="1"/>
</dbReference>
<protein>
    <submittedName>
        <fullName evidence="7">Serine/threonine protein kinase</fullName>
    </submittedName>
</protein>
<dbReference type="PROSITE" id="PS00107">
    <property type="entry name" value="PROTEIN_KINASE_ATP"/>
    <property type="match status" value="1"/>
</dbReference>
<keyword evidence="3 7" id="KW-0418">Kinase</keyword>
<dbReference type="InterPro" id="IPR011009">
    <property type="entry name" value="Kinase-like_dom_sf"/>
</dbReference>
<feature type="binding site" evidence="5">
    <location>
        <position position="43"/>
    </location>
    <ligand>
        <name>ATP</name>
        <dbReference type="ChEBI" id="CHEBI:30616"/>
    </ligand>
</feature>
<organism evidence="7 8">
    <name type="scientific">Cellulomonas bogoriensis 69B4 = DSM 16987</name>
    <dbReference type="NCBI Taxonomy" id="1386082"/>
    <lineage>
        <taxon>Bacteria</taxon>
        <taxon>Bacillati</taxon>
        <taxon>Actinomycetota</taxon>
        <taxon>Actinomycetes</taxon>
        <taxon>Micrococcales</taxon>
        <taxon>Cellulomonadaceae</taxon>
        <taxon>Cellulomonas</taxon>
    </lineage>
</organism>
<evidence type="ECO:0000313" key="8">
    <source>
        <dbReference type="Proteomes" id="UP000054314"/>
    </source>
</evidence>
<dbReference type="GO" id="GO:0004674">
    <property type="term" value="F:protein serine/threonine kinase activity"/>
    <property type="evidence" value="ECO:0007669"/>
    <property type="project" value="UniProtKB-KW"/>
</dbReference>
<evidence type="ECO:0000256" key="3">
    <source>
        <dbReference type="ARBA" id="ARBA00022777"/>
    </source>
</evidence>
<comment type="caution">
    <text evidence="7">The sequence shown here is derived from an EMBL/GenBank/DDBJ whole genome shotgun (WGS) entry which is preliminary data.</text>
</comment>
<keyword evidence="2 5" id="KW-0547">Nucleotide-binding</keyword>
<dbReference type="RefSeq" id="WP_035062984.1">
    <property type="nucleotide sequence ID" value="NZ_AXCZ01000316.1"/>
</dbReference>
<feature type="non-terminal residue" evidence="7">
    <location>
        <position position="382"/>
    </location>
</feature>
<evidence type="ECO:0000256" key="1">
    <source>
        <dbReference type="ARBA" id="ARBA00022679"/>
    </source>
</evidence>
<evidence type="ECO:0000256" key="2">
    <source>
        <dbReference type="ARBA" id="ARBA00022741"/>
    </source>
</evidence>
<dbReference type="AlphaFoldDB" id="A0A0A0BLA9"/>
<dbReference type="PANTHER" id="PTHR43289">
    <property type="entry name" value="MITOGEN-ACTIVATED PROTEIN KINASE KINASE KINASE 20-RELATED"/>
    <property type="match status" value="1"/>
</dbReference>
<keyword evidence="4 5" id="KW-0067">ATP-binding</keyword>
<keyword evidence="8" id="KW-1185">Reference proteome</keyword>
<dbReference type="Gene3D" id="3.30.200.20">
    <property type="entry name" value="Phosphorylase Kinase, domain 1"/>
    <property type="match status" value="1"/>
</dbReference>
<dbReference type="GO" id="GO:0005524">
    <property type="term" value="F:ATP binding"/>
    <property type="evidence" value="ECO:0007669"/>
    <property type="project" value="UniProtKB-UniRule"/>
</dbReference>
<evidence type="ECO:0000259" key="6">
    <source>
        <dbReference type="PROSITE" id="PS50011"/>
    </source>
</evidence>
<reference evidence="7 8" key="1">
    <citation type="submission" date="2013-08" db="EMBL/GenBank/DDBJ databases">
        <title>Genome sequencing of Cellulomonas bogoriensis 69B4.</title>
        <authorList>
            <person name="Chen F."/>
            <person name="Li Y."/>
            <person name="Wang G."/>
        </authorList>
    </citation>
    <scope>NUCLEOTIDE SEQUENCE [LARGE SCALE GENOMIC DNA]</scope>
    <source>
        <strain evidence="7 8">69B4</strain>
    </source>
</reference>
<accession>A0A0A0BLA9</accession>
<evidence type="ECO:0000313" key="7">
    <source>
        <dbReference type="EMBL" id="KGM08482.1"/>
    </source>
</evidence>
<dbReference type="PANTHER" id="PTHR43289:SF34">
    <property type="entry name" value="SERINE_THREONINE-PROTEIN KINASE YBDM-RELATED"/>
    <property type="match status" value="1"/>
</dbReference>
<gene>
    <name evidence="7" type="ORF">N869_02250</name>
</gene>
<dbReference type="PROSITE" id="PS50011">
    <property type="entry name" value="PROTEIN_KINASE_DOM"/>
    <property type="match status" value="1"/>
</dbReference>
<dbReference type="InterPro" id="IPR017441">
    <property type="entry name" value="Protein_kinase_ATP_BS"/>
</dbReference>
<proteinExistence type="predicted"/>
<name>A0A0A0BLA9_9CELL</name>
<keyword evidence="7" id="KW-0723">Serine/threonine-protein kinase</keyword>
<feature type="domain" description="Protein kinase" evidence="6">
    <location>
        <begin position="15"/>
        <end position="271"/>
    </location>
</feature>